<organism evidence="1 2">
    <name type="scientific">Streptosporangium minutum</name>
    <dbReference type="NCBI Taxonomy" id="569862"/>
    <lineage>
        <taxon>Bacteria</taxon>
        <taxon>Bacillati</taxon>
        <taxon>Actinomycetota</taxon>
        <taxon>Actinomycetes</taxon>
        <taxon>Streptosporangiales</taxon>
        <taxon>Streptosporangiaceae</taxon>
        <taxon>Streptosporangium</taxon>
    </lineage>
</organism>
<reference evidence="1 2" key="1">
    <citation type="submission" date="2017-05" db="EMBL/GenBank/DDBJ databases">
        <title>Biotechnological potential of actinobacteria isolated from South African environments.</title>
        <authorList>
            <person name="Le Roes-Hill M."/>
            <person name="Prins A."/>
            <person name="Durrell K.A."/>
        </authorList>
    </citation>
    <scope>NUCLEOTIDE SEQUENCE [LARGE SCALE GENOMIC DNA]</scope>
    <source>
        <strain evidence="1">M26</strain>
    </source>
</reference>
<keyword evidence="2" id="KW-1185">Reference proteome</keyword>
<evidence type="ECO:0000313" key="1">
    <source>
        <dbReference type="EMBL" id="OUD00119.1"/>
    </source>
</evidence>
<name>A0A243RY30_9ACTN</name>
<evidence type="ECO:0000313" key="2">
    <source>
        <dbReference type="Proteomes" id="UP000194761"/>
    </source>
</evidence>
<dbReference type="EMBL" id="NGFP01000001">
    <property type="protein sequence ID" value="OUD00119.1"/>
    <property type="molecule type" value="Genomic_DNA"/>
</dbReference>
<proteinExistence type="predicted"/>
<accession>A0A243RY30</accession>
<gene>
    <name evidence="1" type="ORF">CA984_00335</name>
</gene>
<dbReference type="Proteomes" id="UP000194761">
    <property type="component" value="Unassembled WGS sequence"/>
</dbReference>
<sequence length="199" mass="20806">MERGRCGIGHICLAGVGRLSGGDNGLPGLLRHPDAKTVEALFGRCGAGQHCDLVRSELFAECGEPALLKVLLADDYEVEQRGQDAVVKILELVEDGASLPAGSVEVGNVVEEFDEPDGARWGPSRRPGRAVVPELEDRRASVGGLSGCVRFTGRFGLFGGVDESSGVVGEPSGESVVCSNFVEVFEDLLAKADDGVLIG</sequence>
<dbReference type="AlphaFoldDB" id="A0A243RY30"/>
<comment type="caution">
    <text evidence="1">The sequence shown here is derived from an EMBL/GenBank/DDBJ whole genome shotgun (WGS) entry which is preliminary data.</text>
</comment>
<protein>
    <submittedName>
        <fullName evidence="1">Uncharacterized protein</fullName>
    </submittedName>
</protein>